<dbReference type="InterPro" id="IPR000160">
    <property type="entry name" value="GGDEF_dom"/>
</dbReference>
<reference evidence="2 3" key="1">
    <citation type="submission" date="2024-06" db="EMBL/GenBank/DDBJ databases">
        <authorList>
            <person name="Li F."/>
        </authorList>
    </citation>
    <scope>NUCLEOTIDE SEQUENCE [LARGE SCALE GENOMIC DNA]</scope>
    <source>
        <strain evidence="2 3">GXAS 311</strain>
    </source>
</reference>
<evidence type="ECO:0000313" key="3">
    <source>
        <dbReference type="Proteomes" id="UP001548189"/>
    </source>
</evidence>
<dbReference type="InterPro" id="IPR043128">
    <property type="entry name" value="Rev_trsase/Diguanyl_cyclase"/>
</dbReference>
<comment type="caution">
    <text evidence="2">The sequence shown here is derived from an EMBL/GenBank/DDBJ whole genome shotgun (WGS) entry which is preliminary data.</text>
</comment>
<evidence type="ECO:0000259" key="1">
    <source>
        <dbReference type="Pfam" id="PF00990"/>
    </source>
</evidence>
<evidence type="ECO:0000313" key="2">
    <source>
        <dbReference type="EMBL" id="MET1255682.1"/>
    </source>
</evidence>
<name>A0ABV2BVV3_9GAMM</name>
<proteinExistence type="predicted"/>
<dbReference type="EMBL" id="JBEVCJ010000012">
    <property type="protein sequence ID" value="MET1255682.1"/>
    <property type="molecule type" value="Genomic_DNA"/>
</dbReference>
<organism evidence="2 3">
    <name type="scientific">Aliikangiella maris</name>
    <dbReference type="NCBI Taxonomy" id="3162458"/>
    <lineage>
        <taxon>Bacteria</taxon>
        <taxon>Pseudomonadati</taxon>
        <taxon>Pseudomonadota</taxon>
        <taxon>Gammaproteobacteria</taxon>
        <taxon>Oceanospirillales</taxon>
        <taxon>Pleioneaceae</taxon>
        <taxon>Aliikangiella</taxon>
    </lineage>
</organism>
<feature type="domain" description="GGDEF" evidence="1">
    <location>
        <begin position="116"/>
        <end position="251"/>
    </location>
</feature>
<dbReference type="Pfam" id="PF00990">
    <property type="entry name" value="GGDEF"/>
    <property type="match status" value="1"/>
</dbReference>
<dbReference type="InterPro" id="IPR029787">
    <property type="entry name" value="Nucleotide_cyclase"/>
</dbReference>
<accession>A0ABV2BVV3</accession>
<dbReference type="Proteomes" id="UP001548189">
    <property type="component" value="Unassembled WGS sequence"/>
</dbReference>
<keyword evidence="3" id="KW-1185">Reference proteome</keyword>
<dbReference type="RefSeq" id="WP_353896266.1">
    <property type="nucleotide sequence ID" value="NZ_JBEVCJ010000012.1"/>
</dbReference>
<dbReference type="Gene3D" id="3.30.70.270">
    <property type="match status" value="1"/>
</dbReference>
<dbReference type="InterPro" id="IPR035965">
    <property type="entry name" value="PAS-like_dom_sf"/>
</dbReference>
<dbReference type="SUPFAM" id="SSF55785">
    <property type="entry name" value="PYP-like sensor domain (PAS domain)"/>
    <property type="match status" value="1"/>
</dbReference>
<gene>
    <name evidence="2" type="ORF">ABVT43_11145</name>
</gene>
<sequence>MSIDFNELLEKSPLSIVVCDAKQRIVWCNEQFLTDTGLLEEQVTGHLYASLPLDAIDKDAQIVQLFSENTHGDVRFQYWHTPLSQNNGMRAHYFTRERQSADKMSLATARFSGKRLPKRANWVEFLDYEVSRSRRYDNPLSVLKLHLIFYSKPDSVTDETLAQTVNDTLTDQLRWADMIGHTDQGSYLLVLPETPEPALDALQEKISTTLKKQMGFISESIDFQIVFGYACWQKHDDSQKLLQRAREQLVRNLELLLDDKKPG</sequence>
<protein>
    <submittedName>
        <fullName evidence="2">PAS domain-containing protein</fullName>
    </submittedName>
</protein>
<dbReference type="SUPFAM" id="SSF55073">
    <property type="entry name" value="Nucleotide cyclase"/>
    <property type="match status" value="1"/>
</dbReference>
<dbReference type="Gene3D" id="3.30.450.20">
    <property type="entry name" value="PAS domain"/>
    <property type="match status" value="1"/>
</dbReference>